<evidence type="ECO:0000256" key="4">
    <source>
        <dbReference type="ARBA" id="ARBA00022825"/>
    </source>
</evidence>
<dbReference type="Pfam" id="PF03575">
    <property type="entry name" value="Peptidase_S51"/>
    <property type="match status" value="1"/>
</dbReference>
<protein>
    <recommendedName>
        <fullName evidence="7">Cyanophycinase</fullName>
    </recommendedName>
</protein>
<evidence type="ECO:0000256" key="3">
    <source>
        <dbReference type="ARBA" id="ARBA00022801"/>
    </source>
</evidence>
<sequence length="188" mass="20124">MGQSFVDRQVDSIKREFNLGEVKAIDPEYVTGDDLAEALASLGSVDVIWAEMGNTYALRHHLRESGGDVHVHRAIGAGAVYVGSSAGSIVAGRTVQTAFWKNWDDRTAEGTIDVDWDDPDTASGLDIAGGRSIFPHASGPYALKAWQDAQAKKYGHDDHEVIRLPDGEGYVLDGDKAYQVGASSCSAS</sequence>
<dbReference type="InterPro" id="IPR029062">
    <property type="entry name" value="Class_I_gatase-like"/>
</dbReference>
<name>A0ABN9Y751_9DINO</name>
<comment type="caution">
    <text evidence="5">The sequence shown here is derived from an EMBL/GenBank/DDBJ whole genome shotgun (WGS) entry which is preliminary data.</text>
</comment>
<comment type="similarity">
    <text evidence="1">Belongs to the peptidase S51 family.</text>
</comment>
<keyword evidence="2" id="KW-0645">Protease</keyword>
<dbReference type="InterPro" id="IPR005320">
    <property type="entry name" value="Peptidase_S51"/>
</dbReference>
<keyword evidence="6" id="KW-1185">Reference proteome</keyword>
<dbReference type="SUPFAM" id="SSF52317">
    <property type="entry name" value="Class I glutamine amidotransferase-like"/>
    <property type="match status" value="1"/>
</dbReference>
<organism evidence="5 6">
    <name type="scientific">Prorocentrum cordatum</name>
    <dbReference type="NCBI Taxonomy" id="2364126"/>
    <lineage>
        <taxon>Eukaryota</taxon>
        <taxon>Sar</taxon>
        <taxon>Alveolata</taxon>
        <taxon>Dinophyceae</taxon>
        <taxon>Prorocentrales</taxon>
        <taxon>Prorocentraceae</taxon>
        <taxon>Prorocentrum</taxon>
    </lineage>
</organism>
<dbReference type="Gene3D" id="3.40.50.880">
    <property type="match status" value="1"/>
</dbReference>
<evidence type="ECO:0008006" key="7">
    <source>
        <dbReference type="Google" id="ProtNLM"/>
    </source>
</evidence>
<gene>
    <name evidence="5" type="ORF">PCOR1329_LOCUS82359</name>
</gene>
<accession>A0ABN9Y751</accession>
<keyword evidence="4" id="KW-0720">Serine protease</keyword>
<dbReference type="PANTHER" id="PTHR20842:SF0">
    <property type="entry name" value="ALPHA-ASPARTYL DIPEPTIDASE"/>
    <property type="match status" value="1"/>
</dbReference>
<evidence type="ECO:0000256" key="1">
    <source>
        <dbReference type="ARBA" id="ARBA00006534"/>
    </source>
</evidence>
<evidence type="ECO:0000313" key="5">
    <source>
        <dbReference type="EMBL" id="CAK0907298.1"/>
    </source>
</evidence>
<evidence type="ECO:0000256" key="2">
    <source>
        <dbReference type="ARBA" id="ARBA00022670"/>
    </source>
</evidence>
<reference evidence="5" key="1">
    <citation type="submission" date="2023-10" db="EMBL/GenBank/DDBJ databases">
        <authorList>
            <person name="Chen Y."/>
            <person name="Shah S."/>
            <person name="Dougan E. K."/>
            <person name="Thang M."/>
            <person name="Chan C."/>
        </authorList>
    </citation>
    <scope>NUCLEOTIDE SEQUENCE [LARGE SCALE GENOMIC DNA]</scope>
</reference>
<evidence type="ECO:0000313" key="6">
    <source>
        <dbReference type="Proteomes" id="UP001189429"/>
    </source>
</evidence>
<keyword evidence="3" id="KW-0378">Hydrolase</keyword>
<dbReference type="EMBL" id="CAUYUJ010021837">
    <property type="protein sequence ID" value="CAK0907298.1"/>
    <property type="molecule type" value="Genomic_DNA"/>
</dbReference>
<dbReference type="Proteomes" id="UP001189429">
    <property type="component" value="Unassembled WGS sequence"/>
</dbReference>
<proteinExistence type="inferred from homology"/>
<dbReference type="PANTHER" id="PTHR20842">
    <property type="entry name" value="PROTEASE S51 ALPHA-ASPARTYL DIPEPTIDASE"/>
    <property type="match status" value="1"/>
</dbReference>